<dbReference type="AlphaFoldDB" id="A0A183ER15"/>
<evidence type="ECO:0000256" key="1">
    <source>
        <dbReference type="PROSITE-ProRule" id="PRU10141"/>
    </source>
</evidence>
<dbReference type="OrthoDB" id="10252354at2759"/>
<keyword evidence="3" id="KW-1185">Reference proteome</keyword>
<dbReference type="SUPFAM" id="SSF56112">
    <property type="entry name" value="Protein kinase-like (PK-like)"/>
    <property type="match status" value="1"/>
</dbReference>
<dbReference type="InterPro" id="IPR017441">
    <property type="entry name" value="Protein_kinase_ATP_BS"/>
</dbReference>
<dbReference type="EMBL" id="UYRT01097736">
    <property type="protein sequence ID" value="VDN41429.1"/>
    <property type="molecule type" value="Genomic_DNA"/>
</dbReference>
<accession>A0A183ER15</accession>
<dbReference type="WBParaSite" id="GPUH_0002343601-mRNA-1">
    <property type="protein sequence ID" value="GPUH_0002343601-mRNA-1"/>
    <property type="gene ID" value="GPUH_0002343601"/>
</dbReference>
<sequence length="84" mass="9479">MDRSKFGLDLTMLQDLPPRVPMTDEEVEEKYDSIRQRSGILTIMGVVHKAQLSDIVEIAELGRGSFGVVRKAQFKKTKTLMAVK</sequence>
<dbReference type="InterPro" id="IPR011009">
    <property type="entry name" value="Kinase-like_dom_sf"/>
</dbReference>
<dbReference type="GO" id="GO:0005524">
    <property type="term" value="F:ATP binding"/>
    <property type="evidence" value="ECO:0007669"/>
    <property type="project" value="UniProtKB-UniRule"/>
</dbReference>
<dbReference type="Proteomes" id="UP000271098">
    <property type="component" value="Unassembled WGS sequence"/>
</dbReference>
<proteinExistence type="predicted"/>
<organism evidence="4">
    <name type="scientific">Gongylonema pulchrum</name>
    <dbReference type="NCBI Taxonomy" id="637853"/>
    <lineage>
        <taxon>Eukaryota</taxon>
        <taxon>Metazoa</taxon>
        <taxon>Ecdysozoa</taxon>
        <taxon>Nematoda</taxon>
        <taxon>Chromadorea</taxon>
        <taxon>Rhabditida</taxon>
        <taxon>Spirurina</taxon>
        <taxon>Spiruromorpha</taxon>
        <taxon>Spiruroidea</taxon>
        <taxon>Gongylonematidae</taxon>
        <taxon>Gongylonema</taxon>
    </lineage>
</organism>
<keyword evidence="1" id="KW-0067">ATP-binding</keyword>
<reference evidence="4" key="1">
    <citation type="submission" date="2016-06" db="UniProtKB">
        <authorList>
            <consortium name="WormBaseParasite"/>
        </authorList>
    </citation>
    <scope>IDENTIFICATION</scope>
</reference>
<evidence type="ECO:0000313" key="3">
    <source>
        <dbReference type="Proteomes" id="UP000271098"/>
    </source>
</evidence>
<evidence type="ECO:0000313" key="2">
    <source>
        <dbReference type="EMBL" id="VDN41429.1"/>
    </source>
</evidence>
<evidence type="ECO:0000313" key="4">
    <source>
        <dbReference type="WBParaSite" id="GPUH_0002343601-mRNA-1"/>
    </source>
</evidence>
<reference evidence="2 3" key="2">
    <citation type="submission" date="2018-11" db="EMBL/GenBank/DDBJ databases">
        <authorList>
            <consortium name="Pathogen Informatics"/>
        </authorList>
    </citation>
    <scope>NUCLEOTIDE SEQUENCE [LARGE SCALE GENOMIC DNA]</scope>
</reference>
<name>A0A183ER15_9BILA</name>
<keyword evidence="1" id="KW-0547">Nucleotide-binding</keyword>
<dbReference type="PROSITE" id="PS00107">
    <property type="entry name" value="PROTEIN_KINASE_ATP"/>
    <property type="match status" value="1"/>
</dbReference>
<dbReference type="Gene3D" id="3.30.200.20">
    <property type="entry name" value="Phosphorylase Kinase, domain 1"/>
    <property type="match status" value="1"/>
</dbReference>
<feature type="binding site" evidence="1">
    <location>
        <position position="84"/>
    </location>
    <ligand>
        <name>ATP</name>
        <dbReference type="ChEBI" id="CHEBI:30616"/>
    </ligand>
</feature>
<gene>
    <name evidence="2" type="ORF">GPUH_LOCUS23406</name>
</gene>
<protein>
    <submittedName>
        <fullName evidence="4">Protein kinase domain-containing protein</fullName>
    </submittedName>
</protein>